<protein>
    <submittedName>
        <fullName evidence="1">L-ascorbate metabolism protein UlaG (Beta-lactamase superfamily)</fullName>
    </submittedName>
</protein>
<dbReference type="PANTHER" id="PTHR42967:SF1">
    <property type="entry name" value="MBL FOLD METALLO-HYDROLASE"/>
    <property type="match status" value="1"/>
</dbReference>
<gene>
    <name evidence="1" type="ORF">DES36_104165</name>
</gene>
<keyword evidence="2" id="KW-1185">Reference proteome</keyword>
<dbReference type="SUPFAM" id="SSF56281">
    <property type="entry name" value="Metallo-hydrolase/oxidoreductase"/>
    <property type="match status" value="1"/>
</dbReference>
<evidence type="ECO:0000313" key="2">
    <source>
        <dbReference type="Proteomes" id="UP000253490"/>
    </source>
</evidence>
<dbReference type="Pfam" id="PF13483">
    <property type="entry name" value="Lactamase_B_3"/>
    <property type="match status" value="1"/>
</dbReference>
<organism evidence="1 2">
    <name type="scientific">Alkalibaculum bacchi</name>
    <dbReference type="NCBI Taxonomy" id="645887"/>
    <lineage>
        <taxon>Bacteria</taxon>
        <taxon>Bacillati</taxon>
        <taxon>Bacillota</taxon>
        <taxon>Clostridia</taxon>
        <taxon>Eubacteriales</taxon>
        <taxon>Eubacteriaceae</taxon>
        <taxon>Alkalibaculum</taxon>
    </lineage>
</organism>
<name>A0A366ICV0_9FIRM</name>
<evidence type="ECO:0000313" key="1">
    <source>
        <dbReference type="EMBL" id="RBP67463.1"/>
    </source>
</evidence>
<dbReference type="Proteomes" id="UP000253490">
    <property type="component" value="Unassembled WGS sequence"/>
</dbReference>
<sequence length="226" mass="26953">MYIEHLSHSGFLVENQGNYLLFDPISDFSIPKDYKSIIVFSSHSHHDHFSPKYFESYYRDEKAHFVFSKDIESNIDKSTIKNLHIMNNYEQLKIEDIKIESFGSTDMGNSYFIHFFEDTLFHSGDLNWWHWKRMNEDELKIEERDFKREISLLKDKIINYAFVPVDPRLEEHGYLAINYFIETIHPKVVIPMHSFGKYDFYKDLELHVKLGDSALINITAENQKIL</sequence>
<comment type="caution">
    <text evidence="1">The sequence shown here is derived from an EMBL/GenBank/DDBJ whole genome shotgun (WGS) entry which is preliminary data.</text>
</comment>
<dbReference type="Gene3D" id="3.60.15.10">
    <property type="entry name" value="Ribonuclease Z/Hydroxyacylglutathione hydrolase-like"/>
    <property type="match status" value="1"/>
</dbReference>
<accession>A0A366ICV0</accession>
<dbReference type="AlphaFoldDB" id="A0A366ICV0"/>
<proteinExistence type="predicted"/>
<dbReference type="EMBL" id="QNRX01000004">
    <property type="protein sequence ID" value="RBP67463.1"/>
    <property type="molecule type" value="Genomic_DNA"/>
</dbReference>
<dbReference type="PANTHER" id="PTHR42967">
    <property type="entry name" value="METAL DEPENDENT HYDROLASE"/>
    <property type="match status" value="1"/>
</dbReference>
<dbReference type="InterPro" id="IPR036866">
    <property type="entry name" value="RibonucZ/Hydroxyglut_hydro"/>
</dbReference>
<dbReference type="RefSeq" id="WP_170128170.1">
    <property type="nucleotide sequence ID" value="NZ_QNRX01000004.1"/>
</dbReference>
<reference evidence="1 2" key="1">
    <citation type="submission" date="2018-06" db="EMBL/GenBank/DDBJ databases">
        <title>Genomic Encyclopedia of Type Strains, Phase IV (KMG-IV): sequencing the most valuable type-strain genomes for metagenomic binning, comparative biology and taxonomic classification.</title>
        <authorList>
            <person name="Goeker M."/>
        </authorList>
    </citation>
    <scope>NUCLEOTIDE SEQUENCE [LARGE SCALE GENOMIC DNA]</scope>
    <source>
        <strain evidence="1 2">DSM 22112</strain>
    </source>
</reference>